<dbReference type="InterPro" id="IPR022298">
    <property type="entry name" value="Conjug_transposon_TraN"/>
</dbReference>
<keyword evidence="2" id="KW-1185">Reference proteome</keyword>
<accession>A0A1T4MNZ9</accession>
<protein>
    <submittedName>
        <fullName evidence="1">Bacteroides conjugative transposon TraN protein</fullName>
    </submittedName>
</protein>
<dbReference type="NCBIfam" id="TIGR03780">
    <property type="entry name" value="Bac_Flav_CT_N"/>
    <property type="match status" value="1"/>
</dbReference>
<dbReference type="OrthoDB" id="1038500at2"/>
<gene>
    <name evidence="1" type="ORF">SAMN04488128_1011190</name>
</gene>
<dbReference type="STRING" id="634771.SAMN04488128_1011190"/>
<dbReference type="Proteomes" id="UP000190367">
    <property type="component" value="Unassembled WGS sequence"/>
</dbReference>
<organism evidence="1 2">
    <name type="scientific">Chitinophaga eiseniae</name>
    <dbReference type="NCBI Taxonomy" id="634771"/>
    <lineage>
        <taxon>Bacteria</taxon>
        <taxon>Pseudomonadati</taxon>
        <taxon>Bacteroidota</taxon>
        <taxon>Chitinophagia</taxon>
        <taxon>Chitinophagales</taxon>
        <taxon>Chitinophagaceae</taxon>
        <taxon>Chitinophaga</taxon>
    </lineage>
</organism>
<reference evidence="2" key="1">
    <citation type="submission" date="2017-02" db="EMBL/GenBank/DDBJ databases">
        <authorList>
            <person name="Varghese N."/>
            <person name="Submissions S."/>
        </authorList>
    </citation>
    <scope>NUCLEOTIDE SEQUENCE [LARGE SCALE GENOMIC DNA]</scope>
    <source>
        <strain evidence="2">DSM 22224</strain>
    </source>
</reference>
<proteinExistence type="predicted"/>
<sequence length="276" mass="31364">MLKCAVWVAGLSCLVGTIPALGQEYKEIVPLNMEVSYNKTSNLIFPYAISSVDRGSRDLLVQKAKGVKNILQLKAGKENFPETNLSIVTDDGKFYSFMVRYDSMPRVLNLRLGQGPAELYGGPVLLKSDSLSAAELQRTAELTRISKQHRLKLSDAAYNVRLRLSTIFIKNDVFYFQVSIKNSSSINYYFDEVKFFIRDRKVARRTAFQEKIIQPKYVLGPDQVIPARTETVLVFALPKFTIPDKKHLYLYVTEKDGGRHLKIRIKNRHLVSAVPI</sequence>
<dbReference type="Pfam" id="PF13595">
    <property type="entry name" value="DUF4138"/>
    <property type="match status" value="1"/>
</dbReference>
<dbReference type="AlphaFoldDB" id="A0A1T4MNZ9"/>
<evidence type="ECO:0000313" key="1">
    <source>
        <dbReference type="EMBL" id="SJZ68448.1"/>
    </source>
</evidence>
<dbReference type="RefSeq" id="WP_078667805.1">
    <property type="nucleotide sequence ID" value="NZ_FUWZ01000001.1"/>
</dbReference>
<evidence type="ECO:0000313" key="2">
    <source>
        <dbReference type="Proteomes" id="UP000190367"/>
    </source>
</evidence>
<name>A0A1T4MNZ9_9BACT</name>
<dbReference type="EMBL" id="FUWZ01000001">
    <property type="protein sequence ID" value="SJZ68448.1"/>
    <property type="molecule type" value="Genomic_DNA"/>
</dbReference>